<dbReference type="HOGENOM" id="CLU_027355_0_0_1"/>
<accession>A0A0C3QIV6</accession>
<dbReference type="OrthoDB" id="3363836at2759"/>
<reference evidence="4" key="2">
    <citation type="submission" date="2015-01" db="EMBL/GenBank/DDBJ databases">
        <title>Evolutionary Origins and Diversification of the Mycorrhizal Mutualists.</title>
        <authorList>
            <consortium name="DOE Joint Genome Institute"/>
            <consortium name="Mycorrhizal Genomics Consortium"/>
            <person name="Kohler A."/>
            <person name="Kuo A."/>
            <person name="Nagy L.G."/>
            <person name="Floudas D."/>
            <person name="Copeland A."/>
            <person name="Barry K.W."/>
            <person name="Cichocki N."/>
            <person name="Veneault-Fourrey C."/>
            <person name="LaButti K."/>
            <person name="Lindquist E.A."/>
            <person name="Lipzen A."/>
            <person name="Lundell T."/>
            <person name="Morin E."/>
            <person name="Murat C."/>
            <person name="Riley R."/>
            <person name="Ohm R."/>
            <person name="Sun H."/>
            <person name="Tunlid A."/>
            <person name="Henrissat B."/>
            <person name="Grigoriev I.V."/>
            <person name="Hibbett D.S."/>
            <person name="Martin F."/>
        </authorList>
    </citation>
    <scope>NUCLEOTIDE SEQUENCE [LARGE SCALE GENOMIC DNA]</scope>
    <source>
        <strain evidence="4">MUT 4182</strain>
    </source>
</reference>
<proteinExistence type="predicted"/>
<gene>
    <name evidence="3" type="ORF">M407DRAFT_23826</name>
</gene>
<protein>
    <submittedName>
        <fullName evidence="3">Uncharacterized protein</fullName>
    </submittedName>
</protein>
<organism evidence="3 4">
    <name type="scientific">Tulasnella calospora MUT 4182</name>
    <dbReference type="NCBI Taxonomy" id="1051891"/>
    <lineage>
        <taxon>Eukaryota</taxon>
        <taxon>Fungi</taxon>
        <taxon>Dikarya</taxon>
        <taxon>Basidiomycota</taxon>
        <taxon>Agaricomycotina</taxon>
        <taxon>Agaricomycetes</taxon>
        <taxon>Cantharellales</taxon>
        <taxon>Tulasnellaceae</taxon>
        <taxon>Tulasnella</taxon>
    </lineage>
</organism>
<evidence type="ECO:0000256" key="1">
    <source>
        <dbReference type="SAM" id="MobiDB-lite"/>
    </source>
</evidence>
<dbReference type="STRING" id="1051891.A0A0C3QIV6"/>
<feature type="region of interest" description="Disordered" evidence="1">
    <location>
        <begin position="494"/>
        <end position="524"/>
    </location>
</feature>
<name>A0A0C3QIV6_9AGAM</name>
<sequence>MTFDSAHDAASHLAHLAHKKKMVVARASCAKGLYLAPSANTTVDSSKPMTITWDTSCFNPAPTAIDIYMTAPLNADPNIHSWTNIDYAKGTVDIDLKPKWWNSTSSISMQLNIVETGTPSGLTKFPAAPLFSITYDPSTAATNTQVAAAANTDIPDSPYTSVNNVYHNGGLSKGALAAAILIPLLVVIGALGVYVKISRDKESKKRQRWSQAVDNRMSHISGDWKAITPPIAVIRQSMALSGGDRGTKASSFFAGYGPSPARPSSTFSHGESGQAGLGARYGGTGLGGAIAAADGAEDAPIRRPAPTSAADPSARVSRVSFAADTRAPRPSMGDSLRTSVYTNGTSRASRAYHRGTVYDDDEDVPPVPSRLDEMQLSPTQTDGPAPLTPQEIRAKIGADATAPRPSVDDWMNMPAVSLIRTQEGSNEMVLTPAPPAPVVTYPAVPAPAPVAASPSAVPVQSNFGMATLHDAPAGAMSSPDDMLKAYAISKKKSLSNPKRGNTIETTTSANGGMRTLYAPPEESPYEEDAYGGYAMSYYGNNSHGHTDSYAGTISEEAVVASATRRVPPGEDNNPFRKSMAVSRAFTEASRYSGYDGEARGEAR</sequence>
<feature type="compositionally biased region" description="Polar residues" evidence="1">
    <location>
        <begin position="494"/>
        <end position="510"/>
    </location>
</feature>
<dbReference type="EMBL" id="KN823017">
    <property type="protein sequence ID" value="KIO26881.1"/>
    <property type="molecule type" value="Genomic_DNA"/>
</dbReference>
<evidence type="ECO:0000313" key="4">
    <source>
        <dbReference type="Proteomes" id="UP000054248"/>
    </source>
</evidence>
<evidence type="ECO:0000256" key="2">
    <source>
        <dbReference type="SAM" id="Phobius"/>
    </source>
</evidence>
<feature type="transmembrane region" description="Helical" evidence="2">
    <location>
        <begin position="175"/>
        <end position="197"/>
    </location>
</feature>
<keyword evidence="2" id="KW-1133">Transmembrane helix</keyword>
<evidence type="ECO:0000313" key="3">
    <source>
        <dbReference type="EMBL" id="KIO26881.1"/>
    </source>
</evidence>
<dbReference type="Proteomes" id="UP000054248">
    <property type="component" value="Unassembled WGS sequence"/>
</dbReference>
<reference evidence="3 4" key="1">
    <citation type="submission" date="2014-04" db="EMBL/GenBank/DDBJ databases">
        <authorList>
            <consortium name="DOE Joint Genome Institute"/>
            <person name="Kuo A."/>
            <person name="Girlanda M."/>
            <person name="Perotto S."/>
            <person name="Kohler A."/>
            <person name="Nagy L.G."/>
            <person name="Floudas D."/>
            <person name="Copeland A."/>
            <person name="Barry K.W."/>
            <person name="Cichocki N."/>
            <person name="Veneault-Fourrey C."/>
            <person name="LaButti K."/>
            <person name="Lindquist E.A."/>
            <person name="Lipzen A."/>
            <person name="Lundell T."/>
            <person name="Morin E."/>
            <person name="Murat C."/>
            <person name="Sun H."/>
            <person name="Tunlid A."/>
            <person name="Henrissat B."/>
            <person name="Grigoriev I.V."/>
            <person name="Hibbett D.S."/>
            <person name="Martin F."/>
            <person name="Nordberg H.P."/>
            <person name="Cantor M.N."/>
            <person name="Hua S.X."/>
        </authorList>
    </citation>
    <scope>NUCLEOTIDE SEQUENCE [LARGE SCALE GENOMIC DNA]</scope>
    <source>
        <strain evidence="3 4">MUT 4182</strain>
    </source>
</reference>
<keyword evidence="2" id="KW-0812">Transmembrane</keyword>
<keyword evidence="4" id="KW-1185">Reference proteome</keyword>
<dbReference type="AlphaFoldDB" id="A0A0C3QIV6"/>
<keyword evidence="2" id="KW-0472">Membrane</keyword>